<dbReference type="RefSeq" id="WP_145399333.1">
    <property type="nucleotide sequence ID" value="NZ_VLKU01000011.1"/>
</dbReference>
<proteinExistence type="predicted"/>
<dbReference type="OrthoDB" id="7856745at2"/>
<dbReference type="Pfam" id="PF03413">
    <property type="entry name" value="PepSY"/>
    <property type="match status" value="1"/>
</dbReference>
<reference evidence="2 3" key="1">
    <citation type="journal article" date="2015" name="Stand. Genomic Sci.">
        <title>Genomic Encyclopedia of Bacterial and Archaeal Type Strains, Phase III: the genomes of soil and plant-associated and newly described type strains.</title>
        <authorList>
            <person name="Whitman W.B."/>
            <person name="Woyke T."/>
            <person name="Klenk H.P."/>
            <person name="Zhou Y."/>
            <person name="Lilburn T.G."/>
            <person name="Beck B.J."/>
            <person name="De Vos P."/>
            <person name="Vandamme P."/>
            <person name="Eisen J.A."/>
            <person name="Garrity G."/>
            <person name="Hugenholtz P."/>
            <person name="Kyrpides N.C."/>
        </authorList>
    </citation>
    <scope>NUCLEOTIDE SEQUENCE [LARGE SCALE GENOMIC DNA]</scope>
    <source>
        <strain evidence="2 3">CGMCC 1.5364</strain>
    </source>
</reference>
<evidence type="ECO:0000313" key="3">
    <source>
        <dbReference type="Proteomes" id="UP000316225"/>
    </source>
</evidence>
<dbReference type="EMBL" id="VLKU01000011">
    <property type="protein sequence ID" value="TWI31027.1"/>
    <property type="molecule type" value="Genomic_DNA"/>
</dbReference>
<protein>
    <submittedName>
        <fullName evidence="2">Peptidase YpeB-like protein</fullName>
    </submittedName>
</protein>
<name>A0A562NFX2_9RHOB</name>
<feature type="domain" description="PepSY" evidence="1">
    <location>
        <begin position="42"/>
        <end position="99"/>
    </location>
</feature>
<accession>A0A562NFX2</accession>
<organism evidence="2 3">
    <name type="scientific">Paracoccus sulfuroxidans</name>
    <dbReference type="NCBI Taxonomy" id="384678"/>
    <lineage>
        <taxon>Bacteria</taxon>
        <taxon>Pseudomonadati</taxon>
        <taxon>Pseudomonadota</taxon>
        <taxon>Alphaproteobacteria</taxon>
        <taxon>Rhodobacterales</taxon>
        <taxon>Paracoccaceae</taxon>
        <taxon>Paracoccus</taxon>
    </lineage>
</organism>
<dbReference type="AlphaFoldDB" id="A0A562NFX2"/>
<keyword evidence="3" id="KW-1185">Reference proteome</keyword>
<dbReference type="InterPro" id="IPR025711">
    <property type="entry name" value="PepSY"/>
</dbReference>
<gene>
    <name evidence="2" type="ORF">IQ24_03252</name>
</gene>
<dbReference type="Gene3D" id="3.10.450.40">
    <property type="match status" value="1"/>
</dbReference>
<comment type="caution">
    <text evidence="2">The sequence shown here is derived from an EMBL/GenBank/DDBJ whole genome shotgun (WGS) entry which is preliminary data.</text>
</comment>
<sequence length="108" mass="12094">MKRLIFGIILFVLLPISSVGQQPSMRPDFEIAREAVERGEILPLATVIQRVQQAHPGQIIEVELEYSADGRKYEIEMITTGGRLIEVDVDAVTGKILDVDELDEDDDD</sequence>
<evidence type="ECO:0000313" key="2">
    <source>
        <dbReference type="EMBL" id="TWI31027.1"/>
    </source>
</evidence>
<dbReference type="Proteomes" id="UP000316225">
    <property type="component" value="Unassembled WGS sequence"/>
</dbReference>
<evidence type="ECO:0000259" key="1">
    <source>
        <dbReference type="Pfam" id="PF03413"/>
    </source>
</evidence>